<dbReference type="GO" id="GO:0016491">
    <property type="term" value="F:oxidoreductase activity"/>
    <property type="evidence" value="ECO:0007669"/>
    <property type="project" value="UniProtKB-KW"/>
</dbReference>
<evidence type="ECO:0000256" key="1">
    <source>
        <dbReference type="ARBA" id="ARBA00006484"/>
    </source>
</evidence>
<dbReference type="PANTHER" id="PTHR44196">
    <property type="entry name" value="DEHYDROGENASE/REDUCTASE SDR FAMILY MEMBER 7B"/>
    <property type="match status" value="1"/>
</dbReference>
<dbReference type="CDD" id="cd05233">
    <property type="entry name" value="SDR_c"/>
    <property type="match status" value="1"/>
</dbReference>
<dbReference type="HOGENOM" id="CLU_010194_2_1_0"/>
<evidence type="ECO:0000313" key="4">
    <source>
        <dbReference type="EMBL" id="AEB12708.1"/>
    </source>
</evidence>
<dbReference type="Pfam" id="PF00106">
    <property type="entry name" value="adh_short"/>
    <property type="match status" value="1"/>
</dbReference>
<dbReference type="OrthoDB" id="9775296at2"/>
<dbReference type="EMBL" id="CP002630">
    <property type="protein sequence ID" value="AEB12708.1"/>
    <property type="molecule type" value="Genomic_DNA"/>
</dbReference>
<reference evidence="4 5" key="1">
    <citation type="journal article" date="2012" name="Stand. Genomic Sci.">
        <title>Complete genome sequence of the aerobic, heterotroph Marinithermus hydrothermalis type strain (T1(T)) from a deep-sea hydrothermal vent chimney.</title>
        <authorList>
            <person name="Copeland A."/>
            <person name="Gu W."/>
            <person name="Yasawong M."/>
            <person name="Lapidus A."/>
            <person name="Lucas S."/>
            <person name="Deshpande S."/>
            <person name="Pagani I."/>
            <person name="Tapia R."/>
            <person name="Cheng J.F."/>
            <person name="Goodwin L.A."/>
            <person name="Pitluck S."/>
            <person name="Liolios K."/>
            <person name="Ivanova N."/>
            <person name="Mavromatis K."/>
            <person name="Mikhailova N."/>
            <person name="Pati A."/>
            <person name="Chen A."/>
            <person name="Palaniappan K."/>
            <person name="Land M."/>
            <person name="Pan C."/>
            <person name="Brambilla E.M."/>
            <person name="Rohde M."/>
            <person name="Tindall B.J."/>
            <person name="Sikorski J."/>
            <person name="Goker M."/>
            <person name="Detter J.C."/>
            <person name="Bristow J."/>
            <person name="Eisen J.A."/>
            <person name="Markowitz V."/>
            <person name="Hugenholtz P."/>
            <person name="Kyrpides N.C."/>
            <person name="Klenk H.P."/>
            <person name="Woyke T."/>
        </authorList>
    </citation>
    <scope>NUCLEOTIDE SEQUENCE [LARGE SCALE GENOMIC DNA]</scope>
    <source>
        <strain evidence="5">DSM 14884 / JCM 11576 / T1</strain>
    </source>
</reference>
<keyword evidence="5" id="KW-1185">Reference proteome</keyword>
<dbReference type="SMART" id="SM00822">
    <property type="entry name" value="PKS_KR"/>
    <property type="match status" value="1"/>
</dbReference>
<dbReference type="KEGG" id="mhd:Marky_1978"/>
<keyword evidence="2" id="KW-0560">Oxidoreductase</keyword>
<gene>
    <name evidence="4" type="ordered locus">Marky_1978</name>
</gene>
<dbReference type="STRING" id="869210.Marky_1978"/>
<dbReference type="SUPFAM" id="SSF51735">
    <property type="entry name" value="NAD(P)-binding Rossmann-fold domains"/>
    <property type="match status" value="1"/>
</dbReference>
<dbReference type="Proteomes" id="UP000007030">
    <property type="component" value="Chromosome"/>
</dbReference>
<dbReference type="InterPro" id="IPR036291">
    <property type="entry name" value="NAD(P)-bd_dom_sf"/>
</dbReference>
<dbReference type="PANTHER" id="PTHR44196:SF1">
    <property type="entry name" value="DEHYDROGENASE_REDUCTASE SDR FAMILY MEMBER 7B"/>
    <property type="match status" value="1"/>
</dbReference>
<dbReference type="Gene3D" id="3.40.50.720">
    <property type="entry name" value="NAD(P)-binding Rossmann-like Domain"/>
    <property type="match status" value="1"/>
</dbReference>
<evidence type="ECO:0000259" key="3">
    <source>
        <dbReference type="SMART" id="SM00822"/>
    </source>
</evidence>
<comment type="similarity">
    <text evidence="1">Belongs to the short-chain dehydrogenases/reductases (SDR) family.</text>
</comment>
<name>F2NMW9_MARHT</name>
<dbReference type="InterPro" id="IPR002347">
    <property type="entry name" value="SDR_fam"/>
</dbReference>
<dbReference type="GO" id="GO:0016020">
    <property type="term" value="C:membrane"/>
    <property type="evidence" value="ECO:0007669"/>
    <property type="project" value="TreeGrafter"/>
</dbReference>
<sequence length="270" mass="29434">MRLSGRLVLVTGASSGIGWATTRRLAHAGARLALVARRREALEALAREIQSGGGMARAYPADLGDPTAVRRMAEAVRRELGVPDALVHAAGAGRWLFVEETPPEEAVRMMQAPYFAAFFVTQAFLPGMLERGRGVVCVINSPAALQPWPGATGYVAARWALRGFTEALRLDLRGTGIAVCSVVAGRVRSAYWQHNPGAIERVPRLARLIPDLTPEAVARVVVRALEKESRLVVVPWALRVMYALHPFAPRLAEALVWRTGYRHPRAGRRG</sequence>
<evidence type="ECO:0000313" key="5">
    <source>
        <dbReference type="Proteomes" id="UP000007030"/>
    </source>
</evidence>
<organism evidence="4 5">
    <name type="scientific">Marinithermus hydrothermalis (strain DSM 14884 / JCM 11576 / T1)</name>
    <dbReference type="NCBI Taxonomy" id="869210"/>
    <lineage>
        <taxon>Bacteria</taxon>
        <taxon>Thermotogati</taxon>
        <taxon>Deinococcota</taxon>
        <taxon>Deinococci</taxon>
        <taxon>Thermales</taxon>
        <taxon>Thermaceae</taxon>
        <taxon>Marinithermus</taxon>
    </lineage>
</organism>
<feature type="domain" description="Ketoreductase" evidence="3">
    <location>
        <begin position="6"/>
        <end position="190"/>
    </location>
</feature>
<accession>F2NMW9</accession>
<dbReference type="PRINTS" id="PR00081">
    <property type="entry name" value="GDHRDH"/>
</dbReference>
<dbReference type="AlphaFoldDB" id="F2NMW9"/>
<dbReference type="eggNOG" id="COG0300">
    <property type="taxonomic scope" value="Bacteria"/>
</dbReference>
<protein>
    <submittedName>
        <fullName evidence="4">Short-chain dehydrogenase/reductase SDR</fullName>
    </submittedName>
</protein>
<dbReference type="InterPro" id="IPR057326">
    <property type="entry name" value="KR_dom"/>
</dbReference>
<evidence type="ECO:0000256" key="2">
    <source>
        <dbReference type="ARBA" id="ARBA00023002"/>
    </source>
</evidence>
<proteinExistence type="inferred from homology"/>